<dbReference type="InterPro" id="IPR027417">
    <property type="entry name" value="P-loop_NTPase"/>
</dbReference>
<dbReference type="PANTHER" id="PTHR34301:SF8">
    <property type="entry name" value="ATPASE DOMAIN-CONTAINING PROTEIN"/>
    <property type="match status" value="1"/>
</dbReference>
<dbReference type="EMBL" id="MLAW01000016">
    <property type="protein sequence ID" value="OJJ25535.1"/>
    <property type="molecule type" value="Genomic_DNA"/>
</dbReference>
<protein>
    <recommendedName>
        <fullName evidence="1">ORC1/DEAH AAA+ ATPase domain-containing protein</fullName>
    </recommendedName>
</protein>
<dbReference type="AlphaFoldDB" id="A0A1L9QS64"/>
<dbReference type="InterPro" id="IPR049945">
    <property type="entry name" value="AAA_22"/>
</dbReference>
<accession>A0A1L9QS64</accession>
<dbReference type="GO" id="GO:0016887">
    <property type="term" value="F:ATP hydrolysis activity"/>
    <property type="evidence" value="ECO:0007669"/>
    <property type="project" value="InterPro"/>
</dbReference>
<name>A0A1L9QS64_9CYAN</name>
<keyword evidence="3" id="KW-1185">Reference proteome</keyword>
<evidence type="ECO:0000259" key="1">
    <source>
        <dbReference type="Pfam" id="PF13401"/>
    </source>
</evidence>
<evidence type="ECO:0000313" key="2">
    <source>
        <dbReference type="EMBL" id="OJJ25535.1"/>
    </source>
</evidence>
<dbReference type="Pfam" id="PF13401">
    <property type="entry name" value="AAA_22"/>
    <property type="match status" value="1"/>
</dbReference>
<gene>
    <name evidence="2" type="ORF">BI308_11260</name>
</gene>
<dbReference type="Gene3D" id="3.40.50.300">
    <property type="entry name" value="P-loop containing nucleotide triphosphate hydrolases"/>
    <property type="match status" value="1"/>
</dbReference>
<sequence>MPHDYHIFLLFIGLHLDEWIVSVFINKKKLRWIPHVTQITMPFLSSKLINSLRQDWYIGLMNLEQIATYTLQFPTLERTIRIFLDGKDPDEIIEFISQLSIYCPNVLLRIGSNLLNNPKSNYRTSLVMSAFWCLYTKNANLARECFGIVQDSYYGQQMFYFADKLAIFSEVKDVYSLSECALSTIPPEPLLRPTSWDAIERLHRTIEDIHLVQRSPSRSTRSSALNRALAEVTTIINQQDCLPEVERGLIVQISENWQDILLQETAKIGDFSITEPVHNPYSIGSPVIGKRFVGREDIMRKLEEHWIMGEKLESVVLFGHRRMGKTSILRNVSTALGSRVKLAYINLQALEKNLAEILIGISDEISEVLEIAPPNEEQLSKHPYRTFRRYLRKVEKQLGQNRLIIALDEFESIEYLINDGKIDPDFMEFLRSSIQQSQNITFALAGLHTLDEMTADYFQPFFASVIPIRVSFMTRGATAVILANPEDEDFPLDYQPETIDEIYNLTAGQPYLVNVIGFQLVGRYNDQVFEQGYSRDPQFTLADLNGVIDNVLEQGRYYFDGVWKQAAQGEPGQQEILRALAPYPTGLDRETLSQTTNLDVETLEVALTCLEKHDVVIEENGKIKIIVELFRRWVETEKT</sequence>
<dbReference type="STRING" id="1925591.BI308_11260"/>
<reference evidence="2" key="1">
    <citation type="submission" date="2016-10" db="EMBL/GenBank/DDBJ databases">
        <title>CRISPR-Cas defence system in Roseofilum reptotaenium: evidence of a bacteriophage-cyanobacterium arms race in the coral black band disease.</title>
        <authorList>
            <person name="Buerger P."/>
            <person name="Wood-Charlson E.M."/>
            <person name="Weynberg K.D."/>
            <person name="Willis B."/>
            <person name="Van Oppen M.J."/>
        </authorList>
    </citation>
    <scope>NUCLEOTIDE SEQUENCE [LARGE SCALE GENOMIC DNA]</scope>
    <source>
        <strain evidence="2">AO1-A</strain>
    </source>
</reference>
<organism evidence="2 3">
    <name type="scientific">Roseofilum reptotaenium AO1-A</name>
    <dbReference type="NCBI Taxonomy" id="1925591"/>
    <lineage>
        <taxon>Bacteria</taxon>
        <taxon>Bacillati</taxon>
        <taxon>Cyanobacteriota</taxon>
        <taxon>Cyanophyceae</taxon>
        <taxon>Desertifilales</taxon>
        <taxon>Desertifilaceae</taxon>
        <taxon>Roseofilum</taxon>
    </lineage>
</organism>
<feature type="domain" description="ORC1/DEAH AAA+ ATPase" evidence="1">
    <location>
        <begin position="314"/>
        <end position="453"/>
    </location>
</feature>
<dbReference type="SUPFAM" id="SSF52540">
    <property type="entry name" value="P-loop containing nucleoside triphosphate hydrolases"/>
    <property type="match status" value="1"/>
</dbReference>
<proteinExistence type="predicted"/>
<dbReference type="PANTHER" id="PTHR34301">
    <property type="entry name" value="DNA-BINDING PROTEIN-RELATED"/>
    <property type="match status" value="1"/>
</dbReference>
<comment type="caution">
    <text evidence="2">The sequence shown here is derived from an EMBL/GenBank/DDBJ whole genome shotgun (WGS) entry which is preliminary data.</text>
</comment>
<evidence type="ECO:0000313" key="3">
    <source>
        <dbReference type="Proteomes" id="UP000183940"/>
    </source>
</evidence>
<dbReference type="Proteomes" id="UP000183940">
    <property type="component" value="Unassembled WGS sequence"/>
</dbReference>